<dbReference type="EMBL" id="SHQU01000006">
    <property type="protein sequence ID" value="TCE42264.1"/>
    <property type="molecule type" value="Genomic_DNA"/>
</dbReference>
<dbReference type="Proteomes" id="UP000293319">
    <property type="component" value="Unassembled WGS sequence"/>
</dbReference>
<accession>A0AAX2PXA1</accession>
<dbReference type="AlphaFoldDB" id="A0AAX2PXA1"/>
<reference evidence="3 4" key="1">
    <citation type="journal article" date="2018" name="Sci. Rep.">
        <title>Genomic diversity and distribution of Bifidobacterium longum subsp. longum across the human lifespan.</title>
        <authorList>
            <person name="Odamaki T."/>
            <person name="Bottacini F."/>
            <person name="Kato K."/>
            <person name="Mitsuyama E."/>
            <person name="Yoshida K."/>
            <person name="Horigome A."/>
            <person name="Xiao J.Z."/>
            <person name="van Sinderen D."/>
        </authorList>
    </citation>
    <scope>NUCLEOTIDE SEQUENCE [LARGE SCALE GENOMIC DNA]</scope>
    <source>
        <strain evidence="1 3">MCC10043</strain>
        <strain evidence="2 4">MCC10044</strain>
    </source>
</reference>
<evidence type="ECO:0000313" key="3">
    <source>
        <dbReference type="Proteomes" id="UP000292260"/>
    </source>
</evidence>
<evidence type="ECO:0000313" key="1">
    <source>
        <dbReference type="EMBL" id="TCE42264.1"/>
    </source>
</evidence>
<protein>
    <submittedName>
        <fullName evidence="1">Uncharacterized protein</fullName>
    </submittedName>
</protein>
<dbReference type="EMBL" id="SHQV01000004">
    <property type="protein sequence ID" value="TCE46329.1"/>
    <property type="molecule type" value="Genomic_DNA"/>
</dbReference>
<comment type="caution">
    <text evidence="1">The sequence shown here is derived from an EMBL/GenBank/DDBJ whole genome shotgun (WGS) entry which is preliminary data.</text>
</comment>
<evidence type="ECO:0000313" key="2">
    <source>
        <dbReference type="EMBL" id="TCE46329.1"/>
    </source>
</evidence>
<name>A0AAX2PXA1_BIFLL</name>
<organism evidence="1 3">
    <name type="scientific">Bifidobacterium longum subsp. longum</name>
    <dbReference type="NCBI Taxonomy" id="1679"/>
    <lineage>
        <taxon>Bacteria</taxon>
        <taxon>Bacillati</taxon>
        <taxon>Actinomycetota</taxon>
        <taxon>Actinomycetes</taxon>
        <taxon>Bifidobacteriales</taxon>
        <taxon>Bifidobacteriaceae</taxon>
        <taxon>Bifidobacterium</taxon>
    </lineage>
</organism>
<dbReference type="Proteomes" id="UP000292260">
    <property type="component" value="Unassembled WGS sequence"/>
</dbReference>
<reference evidence="1" key="2">
    <citation type="submission" date="2019-02" db="EMBL/GenBank/DDBJ databases">
        <authorList>
            <person name="Odamaki T."/>
        </authorList>
    </citation>
    <scope>NUCLEOTIDE SEQUENCE</scope>
    <source>
        <strain evidence="1">MCC10043</strain>
        <strain evidence="2">MCC10044</strain>
    </source>
</reference>
<gene>
    <name evidence="1" type="ORF">MCC10043_0241</name>
    <name evidence="2" type="ORF">MCC10044_0250</name>
</gene>
<dbReference type="RefSeq" id="WP_117714497.1">
    <property type="nucleotide sequence ID" value="NZ_JAERWG010000011.1"/>
</dbReference>
<evidence type="ECO:0000313" key="4">
    <source>
        <dbReference type="Proteomes" id="UP000293319"/>
    </source>
</evidence>
<proteinExistence type="predicted"/>
<sequence>MSVFDPESSHNRFWAVLEDLRDTDDPYQFGIYIDFEGKTLVMNGLSMGDMVTINREIAQVIREAKHARAL</sequence>